<dbReference type="GO" id="GO:0009423">
    <property type="term" value="P:chorismate biosynthetic process"/>
    <property type="evidence" value="ECO:0007669"/>
    <property type="project" value="UniProtKB-UniPathway"/>
</dbReference>
<keyword evidence="5" id="KW-0170">Cobalt</keyword>
<dbReference type="AlphaFoldDB" id="A0A420I5S6"/>
<organism evidence="7 8">
    <name type="scientific">Golovinomyces cichoracearum</name>
    <dbReference type="NCBI Taxonomy" id="62708"/>
    <lineage>
        <taxon>Eukaryota</taxon>
        <taxon>Fungi</taxon>
        <taxon>Dikarya</taxon>
        <taxon>Ascomycota</taxon>
        <taxon>Pezizomycotina</taxon>
        <taxon>Leotiomycetes</taxon>
        <taxon>Erysiphales</taxon>
        <taxon>Erysiphaceae</taxon>
        <taxon>Golovinomyces</taxon>
    </lineage>
</organism>
<evidence type="ECO:0000256" key="1">
    <source>
        <dbReference type="ARBA" id="ARBA00004688"/>
    </source>
</evidence>
<keyword evidence="5" id="KW-0464">Manganese</keyword>
<comment type="cofactor">
    <cofactor evidence="5">
        <name>Mn(2+)</name>
        <dbReference type="ChEBI" id="CHEBI:29035"/>
    </cofactor>
    <cofactor evidence="5">
        <name>Co(2+)</name>
        <dbReference type="ChEBI" id="CHEBI:48828"/>
    </cofactor>
    <cofactor evidence="5">
        <name>Cd(2+)</name>
        <dbReference type="ChEBI" id="CHEBI:48775"/>
    </cofactor>
    <text evidence="5">Binds 1 divalent cation per subunit. The enzyme is active with manganese, cobalt or cadmium ions.</text>
</comment>
<gene>
    <name evidence="7" type="ORF">GcM3_127011</name>
</gene>
<dbReference type="UniPathway" id="UPA00053">
    <property type="reaction ID" value="UER00084"/>
</dbReference>
<dbReference type="GO" id="GO:0009073">
    <property type="term" value="P:aromatic amino acid family biosynthetic process"/>
    <property type="evidence" value="ECO:0007669"/>
    <property type="project" value="UniProtKB-KW"/>
</dbReference>
<evidence type="ECO:0000256" key="3">
    <source>
        <dbReference type="ARBA" id="ARBA00022679"/>
    </source>
</evidence>
<feature type="binding site" evidence="5">
    <location>
        <position position="351"/>
    </location>
    <ligand>
        <name>phosphoenolpyruvate</name>
        <dbReference type="ChEBI" id="CHEBI:58702"/>
    </ligand>
</feature>
<dbReference type="STRING" id="62708.A0A420I5S6"/>
<name>A0A420I5S6_9PEZI</name>
<reference evidence="7 8" key="1">
    <citation type="journal article" date="2018" name="BMC Genomics">
        <title>Comparative genome analyses reveal sequence features reflecting distinct modes of host-adaptation between dicot and monocot powdery mildew.</title>
        <authorList>
            <person name="Wu Y."/>
            <person name="Ma X."/>
            <person name="Pan Z."/>
            <person name="Kale S.D."/>
            <person name="Song Y."/>
            <person name="King H."/>
            <person name="Zhang Q."/>
            <person name="Presley C."/>
            <person name="Deng X."/>
            <person name="Wei C.I."/>
            <person name="Xiao S."/>
        </authorList>
    </citation>
    <scope>NUCLEOTIDE SEQUENCE [LARGE SCALE GENOMIC DNA]</scope>
    <source>
        <strain evidence="7">UMSG3</strain>
    </source>
</reference>
<keyword evidence="5" id="KW-0104">Cadmium</keyword>
<dbReference type="SUPFAM" id="SSF51569">
    <property type="entry name" value="Aldolase"/>
    <property type="match status" value="1"/>
</dbReference>
<dbReference type="EC" id="2.5.1.54" evidence="6"/>
<dbReference type="InterPro" id="IPR002480">
    <property type="entry name" value="DAHP_synth_2"/>
</dbReference>
<comment type="pathway">
    <text evidence="1 6">Metabolic intermediate biosynthesis; chorismate biosynthesis; chorismate from D-erythrose 4-phosphate and phosphoenolpyruvate: step 1/7.</text>
</comment>
<keyword evidence="8" id="KW-1185">Reference proteome</keyword>
<feature type="binding site" evidence="5">
    <location>
        <position position="128"/>
    </location>
    <ligand>
        <name>phosphoenolpyruvate</name>
        <dbReference type="ChEBI" id="CHEBI:58702"/>
    </ligand>
</feature>
<protein>
    <recommendedName>
        <fullName evidence="6">Phospho-2-dehydro-3-deoxyheptonate aldolase</fullName>
        <ecNumber evidence="6">2.5.1.54</ecNumber>
    </recommendedName>
</protein>
<evidence type="ECO:0000313" key="7">
    <source>
        <dbReference type="EMBL" id="RKF65005.1"/>
    </source>
</evidence>
<evidence type="ECO:0000256" key="6">
    <source>
        <dbReference type="RuleBase" id="RU363071"/>
    </source>
</evidence>
<dbReference type="PANTHER" id="PTHR21337:SF0">
    <property type="entry name" value="PHOSPHO-2-DEHYDRO-3-DEOXYHEPTONATE ALDOLASE"/>
    <property type="match status" value="1"/>
</dbReference>
<feature type="binding site" evidence="5">
    <location>
        <position position="427"/>
    </location>
    <ligand>
        <name>Mn(2+)</name>
        <dbReference type="ChEBI" id="CHEBI:29035"/>
    </ligand>
</feature>
<comment type="catalytic activity">
    <reaction evidence="4 6">
        <text>D-erythrose 4-phosphate + phosphoenolpyruvate + H2O = 7-phospho-2-dehydro-3-deoxy-D-arabino-heptonate + phosphate</text>
        <dbReference type="Rhea" id="RHEA:14717"/>
        <dbReference type="ChEBI" id="CHEBI:15377"/>
        <dbReference type="ChEBI" id="CHEBI:16897"/>
        <dbReference type="ChEBI" id="CHEBI:43474"/>
        <dbReference type="ChEBI" id="CHEBI:58394"/>
        <dbReference type="ChEBI" id="CHEBI:58702"/>
        <dbReference type="EC" id="2.5.1.54"/>
    </reaction>
</comment>
<proteinExistence type="inferred from homology"/>
<dbReference type="GO" id="GO:0003849">
    <property type="term" value="F:3-deoxy-7-phosphoheptulonate synthase activity"/>
    <property type="evidence" value="ECO:0007669"/>
    <property type="project" value="UniProtKB-EC"/>
</dbReference>
<comment type="caution">
    <text evidence="7">The sequence shown here is derived from an EMBL/GenBank/DDBJ whole genome shotgun (WGS) entry which is preliminary data.</text>
</comment>
<accession>A0A420I5S6</accession>
<feature type="binding site" evidence="5">
    <location>
        <position position="385"/>
    </location>
    <ligand>
        <name>Mn(2+)</name>
        <dbReference type="ChEBI" id="CHEBI:29035"/>
    </ligand>
</feature>
<dbReference type="EMBL" id="MCBQ01012751">
    <property type="protein sequence ID" value="RKF65005.1"/>
    <property type="molecule type" value="Genomic_DNA"/>
</dbReference>
<dbReference type="InterPro" id="IPR013785">
    <property type="entry name" value="Aldolase_TIM"/>
</dbReference>
<keyword evidence="6" id="KW-0028">Amino-acid biosynthesis</keyword>
<dbReference type="GO" id="GO:0008652">
    <property type="term" value="P:amino acid biosynthetic process"/>
    <property type="evidence" value="ECO:0007669"/>
    <property type="project" value="UniProtKB-KW"/>
</dbReference>
<dbReference type="Pfam" id="PF01474">
    <property type="entry name" value="DAHP_synth_2"/>
    <property type="match status" value="1"/>
</dbReference>
<comment type="similarity">
    <text evidence="2 6">Belongs to the class-II DAHP synthase family.</text>
</comment>
<evidence type="ECO:0000313" key="8">
    <source>
        <dbReference type="Proteomes" id="UP000283383"/>
    </source>
</evidence>
<dbReference type="Proteomes" id="UP000283383">
    <property type="component" value="Unassembled WGS sequence"/>
</dbReference>
<dbReference type="PANTHER" id="PTHR21337">
    <property type="entry name" value="PHOSPHO-2-DEHYDRO-3-DEOXYHEPTONATE ALDOLASE 1, 2"/>
    <property type="match status" value="1"/>
</dbReference>
<evidence type="ECO:0000256" key="2">
    <source>
        <dbReference type="ARBA" id="ARBA00008911"/>
    </source>
</evidence>
<evidence type="ECO:0000256" key="5">
    <source>
        <dbReference type="PIRSR" id="PIRSR602480-1"/>
    </source>
</evidence>
<keyword evidence="3 6" id="KW-0808">Transferase</keyword>
<dbReference type="Gene3D" id="3.20.20.70">
    <property type="entry name" value="Aldolase class I"/>
    <property type="match status" value="1"/>
</dbReference>
<feature type="binding site" evidence="5">
    <location>
        <position position="320"/>
    </location>
    <ligand>
        <name>phosphoenolpyruvate</name>
        <dbReference type="ChEBI" id="CHEBI:58702"/>
    </ligand>
</feature>
<sequence>MAVSSHQTESSIDSSSSIQNNEAVWSPSSWVTKPIKQKPIYNDHAKLANSILRLTKLPPIVQPNEILKLKSELKKVALGQAFLLQGGDCAELFEYCEQNAIEAKMKLLLQLSMILTYGANKPVVRIGRIAGQYAKPRSCSTELVNGKEIPSFRGDILNGHDVNERTLNPDRLVEAYFHSASTLNYIRGAISSGFADLRHPFDWELGHVQDSVLKLKYSKIVNSIRDSLRFMQTIGADRAVEISSVDLYTSHEGLLLEYEQALTRLIPNSYNSHKSSLKREHEKFYFDTSAHFLWIGDRTRQVDGAHVEYFRGIVNPLGIKIGPSTSSPEILILLKKLNPSREIGKITLITRYGASKVAMLLPTHIRAVEDSEYKRCVVWQCDPMHGNTITTASGIKTRRFCDIFSELQQSIEIHKQQGSYLGGIHLELTGDKVTECTGGSDCLVDEDLSNNYTSFCDPRLNENQTLEMGFLVAEYLQEICKSQEKEVQN</sequence>
<feature type="binding site" evidence="5">
    <location>
        <position position="89"/>
    </location>
    <ligand>
        <name>Mn(2+)</name>
        <dbReference type="ChEBI" id="CHEBI:29035"/>
    </ligand>
</feature>
<keyword evidence="6" id="KW-0057">Aromatic amino acid biosynthesis</keyword>
<evidence type="ECO:0000256" key="4">
    <source>
        <dbReference type="ARBA" id="ARBA00047508"/>
    </source>
</evidence>
<feature type="binding site" evidence="5">
    <location>
        <position position="457"/>
    </location>
    <ligand>
        <name>Mn(2+)</name>
        <dbReference type="ChEBI" id="CHEBI:29035"/>
    </ligand>
</feature>